<sequence length="542" mass="57078">MDQQPSDQLALVLDNLRAAAGRPDWPAVLLRFAADLTNAEAGAVLLGSTMLAAHPAAAGVALTEAWEKAAALALAAGAVRHVEEGPGQPTLFALPAAGGALLIRLRIANPLHAALTRERLQLVAGFVAAAEAGARAGVAAVLGTVLPAALGAPNRPVALHRAATGLADLLRVRRVAIGVVASGRIRDIGVSDQQEIALASDLARRLRGELEALLDAGTTPEPEGKAAPRLGVATGAMALLVESDGALPPKDLLARIADGLAPLAAMQRRARRKGIGTRHLLAALALLVVVAGVWPTTDEINAPFILAPTEQRIVTAPFDALLDEVAVEPGDRVEADTTLLARLSTRDLQLEHAAAVSRAANDRREADIARARGNPANEQLALLSAERAETQVALLQHRIDAASIRSPLSGVVVSGDLRRYAGQFVMRGQVLFEVAPTDRMRADVLVLDRDARRLQVGARVRLLPASDPSLRIVATIERIRPTTEVVQGRNVVRAIVELDPGNDLAMLRAGTEGSARVEAGRSTWLYWAVGDLVRAIRGKLWI</sequence>
<evidence type="ECO:0000313" key="5">
    <source>
        <dbReference type="Proteomes" id="UP000766336"/>
    </source>
</evidence>
<reference evidence="4 5" key="1">
    <citation type="submission" date="2021-05" db="EMBL/GenBank/DDBJ databases">
        <title>Roseococcus sp. XZZS9, whole genome shotgun sequencing project.</title>
        <authorList>
            <person name="Zhao G."/>
            <person name="Shen L."/>
        </authorList>
    </citation>
    <scope>NUCLEOTIDE SEQUENCE [LARGE SCALE GENOMIC DNA]</scope>
    <source>
        <strain evidence="4 5">XZZS9</strain>
    </source>
</reference>
<dbReference type="RefSeq" id="WP_213668233.1">
    <property type="nucleotide sequence ID" value="NZ_JAHCDA010000001.1"/>
</dbReference>
<comment type="caution">
    <text evidence="4">The sequence shown here is derived from an EMBL/GenBank/DDBJ whole genome shotgun (WGS) entry which is preliminary data.</text>
</comment>
<gene>
    <name evidence="4" type="ORF">KHU32_01235</name>
</gene>
<keyword evidence="5" id="KW-1185">Reference proteome</keyword>
<dbReference type="Gene3D" id="2.40.30.170">
    <property type="match status" value="1"/>
</dbReference>
<comment type="subcellular location">
    <subcellularLocation>
        <location evidence="1">Cell envelope</location>
    </subcellularLocation>
</comment>
<evidence type="ECO:0000256" key="2">
    <source>
        <dbReference type="ARBA" id="ARBA00023054"/>
    </source>
</evidence>
<name>A0ABS5Q9A4_9PROT</name>
<dbReference type="SUPFAM" id="SSF111369">
    <property type="entry name" value="HlyD-like secretion proteins"/>
    <property type="match status" value="1"/>
</dbReference>
<keyword evidence="2" id="KW-0175">Coiled coil</keyword>
<dbReference type="Proteomes" id="UP000766336">
    <property type="component" value="Unassembled WGS sequence"/>
</dbReference>
<keyword evidence="3" id="KW-0472">Membrane</keyword>
<dbReference type="PANTHER" id="PTHR32347">
    <property type="entry name" value="EFFLUX SYSTEM COMPONENT YKNX-RELATED"/>
    <property type="match status" value="1"/>
</dbReference>
<proteinExistence type="predicted"/>
<dbReference type="InterPro" id="IPR050465">
    <property type="entry name" value="UPF0194_transport"/>
</dbReference>
<organism evidence="4 5">
    <name type="scientific">Roseococcus pinisoli</name>
    <dbReference type="NCBI Taxonomy" id="2835040"/>
    <lineage>
        <taxon>Bacteria</taxon>
        <taxon>Pseudomonadati</taxon>
        <taxon>Pseudomonadota</taxon>
        <taxon>Alphaproteobacteria</taxon>
        <taxon>Acetobacterales</taxon>
        <taxon>Roseomonadaceae</taxon>
        <taxon>Roseococcus</taxon>
    </lineage>
</organism>
<evidence type="ECO:0000256" key="1">
    <source>
        <dbReference type="ARBA" id="ARBA00004196"/>
    </source>
</evidence>
<dbReference type="EMBL" id="JAHCDA010000001">
    <property type="protein sequence ID" value="MBS7809540.1"/>
    <property type="molecule type" value="Genomic_DNA"/>
</dbReference>
<evidence type="ECO:0000313" key="4">
    <source>
        <dbReference type="EMBL" id="MBS7809540.1"/>
    </source>
</evidence>
<protein>
    <submittedName>
        <fullName evidence="4">HlyD family efflux transporter periplasmic adaptor subunit</fullName>
    </submittedName>
</protein>
<evidence type="ECO:0000256" key="3">
    <source>
        <dbReference type="SAM" id="Phobius"/>
    </source>
</evidence>
<keyword evidence="3" id="KW-1133">Transmembrane helix</keyword>
<keyword evidence="3" id="KW-0812">Transmembrane</keyword>
<accession>A0ABS5Q9A4</accession>
<dbReference type="PANTHER" id="PTHR32347:SF23">
    <property type="entry name" value="BLL5650 PROTEIN"/>
    <property type="match status" value="1"/>
</dbReference>
<feature type="transmembrane region" description="Helical" evidence="3">
    <location>
        <begin position="275"/>
        <end position="294"/>
    </location>
</feature>